<dbReference type="Proteomes" id="UP001161247">
    <property type="component" value="Chromosome 9"/>
</dbReference>
<evidence type="ECO:0000313" key="11">
    <source>
        <dbReference type="EMBL" id="CAI9118493.1"/>
    </source>
</evidence>
<comment type="similarity">
    <text evidence="1 7">Belongs to the copper/topaquinone oxidase family.</text>
</comment>
<dbReference type="SUPFAM" id="SSF49998">
    <property type="entry name" value="Amine oxidase catalytic domain"/>
    <property type="match status" value="1"/>
</dbReference>
<accession>A0AAV1EFZ3</accession>
<evidence type="ECO:0000259" key="9">
    <source>
        <dbReference type="Pfam" id="PF01179"/>
    </source>
</evidence>
<evidence type="ECO:0000256" key="2">
    <source>
        <dbReference type="ARBA" id="ARBA00022723"/>
    </source>
</evidence>
<sequence>MNSSLRFILFFLCYFCLISLMSTNAIHLLDSLTPSELTQVKTIVNQSICSTVSCHNDNLSFHYVGLHEPDKETVVSWLSKRKPIKIPPRQAFVLARINQSNHEIIVDLTDSKVISNKVNNGHGYPLLNLDEQDAANVLPFSYAPFLASLEKRGLKLEDVGVKPEKPLNTGILHGGPNFNLDGNAVRWADWKFHVGFDMRRGYISELFIPYMDLTEEWYYRTYFDAGDFGFGLRASSLVPLKDCPENAVFLDGYYSTKDGTPAKIANALCIFERYAGDVLWRHTEPLSLEKL</sequence>
<dbReference type="Gene3D" id="2.70.98.20">
    <property type="entry name" value="Copper amine oxidase, catalytic domain"/>
    <property type="match status" value="1"/>
</dbReference>
<evidence type="ECO:0000259" key="10">
    <source>
        <dbReference type="Pfam" id="PF02727"/>
    </source>
</evidence>
<evidence type="ECO:0000256" key="8">
    <source>
        <dbReference type="SAM" id="SignalP"/>
    </source>
</evidence>
<dbReference type="EMBL" id="OX459126">
    <property type="protein sequence ID" value="CAI9118493.1"/>
    <property type="molecule type" value="Genomic_DNA"/>
</dbReference>
<dbReference type="Gene3D" id="3.10.450.40">
    <property type="match status" value="1"/>
</dbReference>
<name>A0AAV1EFZ3_OLDCO</name>
<dbReference type="EC" id="1.4.3.-" evidence="7"/>
<dbReference type="GO" id="GO:0005507">
    <property type="term" value="F:copper ion binding"/>
    <property type="evidence" value="ECO:0007669"/>
    <property type="project" value="InterPro"/>
</dbReference>
<keyword evidence="6" id="KW-1015">Disulfide bond</keyword>
<evidence type="ECO:0000256" key="1">
    <source>
        <dbReference type="ARBA" id="ARBA00007983"/>
    </source>
</evidence>
<feature type="domain" description="Copper amine oxidase N2-terminal" evidence="10">
    <location>
        <begin position="27"/>
        <end position="117"/>
    </location>
</feature>
<feature type="domain" description="Copper amine oxidase catalytic" evidence="9">
    <location>
        <begin position="174"/>
        <end position="284"/>
    </location>
</feature>
<keyword evidence="4 7" id="KW-0560">Oxidoreductase</keyword>
<dbReference type="InterPro" id="IPR016182">
    <property type="entry name" value="Cu_amine_oxidase_N-reg"/>
</dbReference>
<evidence type="ECO:0000256" key="5">
    <source>
        <dbReference type="ARBA" id="ARBA00023008"/>
    </source>
</evidence>
<keyword evidence="3 7" id="KW-0801">TPQ</keyword>
<feature type="chain" id="PRO_5043572622" description="Amine oxidase" evidence="8">
    <location>
        <begin position="26"/>
        <end position="291"/>
    </location>
</feature>
<protein>
    <recommendedName>
        <fullName evidence="7">Amine oxidase</fullName>
        <ecNumber evidence="7">1.4.3.-</ecNumber>
    </recommendedName>
</protein>
<keyword evidence="12" id="KW-1185">Reference proteome</keyword>
<dbReference type="InterPro" id="IPR000269">
    <property type="entry name" value="Cu_amine_oxidase"/>
</dbReference>
<dbReference type="Pfam" id="PF02727">
    <property type="entry name" value="Cu_amine_oxidN2"/>
    <property type="match status" value="1"/>
</dbReference>
<dbReference type="InterPro" id="IPR036460">
    <property type="entry name" value="Cu_amine_oxidase_C_sf"/>
</dbReference>
<dbReference type="AlphaFoldDB" id="A0AAV1EFZ3"/>
<dbReference type="SUPFAM" id="SSF54416">
    <property type="entry name" value="Amine oxidase N-terminal region"/>
    <property type="match status" value="1"/>
</dbReference>
<comment type="PTM">
    <text evidence="7">Topaquinone (TPQ) is generated by copper-dependent autoxidation of a specific tyrosyl residue.</text>
</comment>
<keyword evidence="5 7" id="KW-0186">Copper</keyword>
<keyword evidence="8" id="KW-0732">Signal</keyword>
<reference evidence="11" key="1">
    <citation type="submission" date="2023-03" db="EMBL/GenBank/DDBJ databases">
        <authorList>
            <person name="Julca I."/>
        </authorList>
    </citation>
    <scope>NUCLEOTIDE SEQUENCE</scope>
</reference>
<dbReference type="InterPro" id="IPR015800">
    <property type="entry name" value="Cu_amine_oxidase_N2"/>
</dbReference>
<proteinExistence type="inferred from homology"/>
<dbReference type="InterPro" id="IPR015798">
    <property type="entry name" value="Cu_amine_oxidase_C"/>
</dbReference>
<gene>
    <name evidence="11" type="ORF">OLC1_LOCUS24348</name>
</gene>
<dbReference type="Pfam" id="PF01179">
    <property type="entry name" value="Cu_amine_oxid"/>
    <property type="match status" value="1"/>
</dbReference>
<comment type="cofactor">
    <cofactor evidence="7">
        <name>Cu cation</name>
        <dbReference type="ChEBI" id="CHEBI:23378"/>
    </cofactor>
    <text evidence="7">Contains 1 topaquinone per subunit.</text>
</comment>
<dbReference type="GO" id="GO:0009308">
    <property type="term" value="P:amine metabolic process"/>
    <property type="evidence" value="ECO:0007669"/>
    <property type="project" value="UniProtKB-UniRule"/>
</dbReference>
<evidence type="ECO:0000256" key="6">
    <source>
        <dbReference type="ARBA" id="ARBA00023157"/>
    </source>
</evidence>
<dbReference type="FunFam" id="3.10.450.40:FF:000012">
    <property type="entry name" value="Amine oxidase"/>
    <property type="match status" value="1"/>
</dbReference>
<evidence type="ECO:0000313" key="12">
    <source>
        <dbReference type="Proteomes" id="UP001161247"/>
    </source>
</evidence>
<organism evidence="11 12">
    <name type="scientific">Oldenlandia corymbosa var. corymbosa</name>
    <dbReference type="NCBI Taxonomy" id="529605"/>
    <lineage>
        <taxon>Eukaryota</taxon>
        <taxon>Viridiplantae</taxon>
        <taxon>Streptophyta</taxon>
        <taxon>Embryophyta</taxon>
        <taxon>Tracheophyta</taxon>
        <taxon>Spermatophyta</taxon>
        <taxon>Magnoliopsida</taxon>
        <taxon>eudicotyledons</taxon>
        <taxon>Gunneridae</taxon>
        <taxon>Pentapetalae</taxon>
        <taxon>asterids</taxon>
        <taxon>lamiids</taxon>
        <taxon>Gentianales</taxon>
        <taxon>Rubiaceae</taxon>
        <taxon>Rubioideae</taxon>
        <taxon>Spermacoceae</taxon>
        <taxon>Hedyotis-Oldenlandia complex</taxon>
        <taxon>Oldenlandia</taxon>
    </lineage>
</organism>
<evidence type="ECO:0000256" key="3">
    <source>
        <dbReference type="ARBA" id="ARBA00022772"/>
    </source>
</evidence>
<dbReference type="GO" id="GO:0008131">
    <property type="term" value="F:primary methylamine oxidase activity"/>
    <property type="evidence" value="ECO:0007669"/>
    <property type="project" value="InterPro"/>
</dbReference>
<dbReference type="PANTHER" id="PTHR10638">
    <property type="entry name" value="COPPER AMINE OXIDASE"/>
    <property type="match status" value="1"/>
</dbReference>
<evidence type="ECO:0000256" key="7">
    <source>
        <dbReference type="RuleBase" id="RU000672"/>
    </source>
</evidence>
<feature type="signal peptide" evidence="8">
    <location>
        <begin position="1"/>
        <end position="25"/>
    </location>
</feature>
<dbReference type="GO" id="GO:0048038">
    <property type="term" value="F:quinone binding"/>
    <property type="evidence" value="ECO:0007669"/>
    <property type="project" value="InterPro"/>
</dbReference>
<evidence type="ECO:0000256" key="4">
    <source>
        <dbReference type="ARBA" id="ARBA00023002"/>
    </source>
</evidence>
<keyword evidence="2 7" id="KW-0479">Metal-binding</keyword>
<dbReference type="PANTHER" id="PTHR10638:SF71">
    <property type="entry name" value="AMINE OXIDASE"/>
    <property type="match status" value="1"/>
</dbReference>